<evidence type="ECO:0000259" key="3">
    <source>
        <dbReference type="Pfam" id="PF20153"/>
    </source>
</evidence>
<keyword evidence="2" id="KW-0472">Membrane</keyword>
<sequence>MYCSAGVRSNRIAEFLSTHQNGPTCISRYPFAVIYAHDKDHREMLSPASEPYPFRDHVPITYCSVQPQGLINSGTGGSATVPDRCSFVSMVLFTSAWLIPRGGSCLFGLVMGQGLGSSYAKPRPKEDTVKSGSTSSEDSPIEKVGNRQQDPHLGIAETPIDQENPQIHFESAASNVRERQYLPTETQSEDYGLGKEAKFWKTYVKETDRWDGELVDGWNKRARFARSLDVLLGESAHDFIAIEPNTDKRLQYSFIVESSSLLQEDPADVSAQTLLIISQTLLAMSNNTQPIELTPTSPTPFAPSRSAVAVNVLWYLSLALSVSTAFLAILAKEWCHSFMIGRTGHPCLQARRRQRKWTMIERWKMRELILVLPSLIHLSLRSTAVLFAIGLCIYVWDLNSTVAIPVFCVCGLVVGFYIWSSLAASVLKSFPYTTMASRILRSGFVKPLHIFLRYGAATTLLLIYITAIIIMLCLIFLTICIPSCGYAIAGWVNPMLDWFQRLVDWLIDDDLDKQEEEPSQDIVASQAISWMITNCEVPRSVDVALQAIAGANKRLPREPLEECKAALVISRRLGSGDLYSRAGTRLVSLYIRALFVLGSNAESMNDSHKDELEIMIRDLQVTNLITDGTFVPNSQNLEALRIGSNAPHQCLILVNNPQNADPLPLAQVTRLLQNHIDDSEPLHPAALLSLVNAIAMLASCAPNKGVSNPALIIIHLLHNVLSTPPTTKTSLFEMSGILAVCALSQSRSVASPGVAQLNCLIRTEQSLRALADYMQGKTSSKIVFWSSVLELSSHPEAYGLDASSEPDSECLLPASGISYPETDLTSMISHLHVHATTAFSDIVDKLFSSAPVDRDLVEQYVQNIDGAYSVAQIQTPPTQVYVFLLECLCHSHMQDGIAEKCGQLLSRLSFPQLSLELVRYLRDRDIIPRLRDRIDRWPVGVRFLAASHLWLLFTLYLDTPDILPILREQMLLELEKYQPGHTEREQLEEARRDLARKIEGFWRWPHRVRRLTDDIGGFVFRFMECLFQQQKRPKSDPRWKQINQGLVGIPQELRGLSCLISTEIRKSDQAHVTLEVESSDRESKS</sequence>
<organism evidence="4 5">
    <name type="scientific">Thanatephorus cucumeris (strain AG1-IA)</name>
    <name type="common">Rice sheath blight fungus</name>
    <name type="synonym">Rhizoctonia solani</name>
    <dbReference type="NCBI Taxonomy" id="983506"/>
    <lineage>
        <taxon>Eukaryota</taxon>
        <taxon>Fungi</taxon>
        <taxon>Dikarya</taxon>
        <taxon>Basidiomycota</taxon>
        <taxon>Agaricomycotina</taxon>
        <taxon>Agaricomycetes</taxon>
        <taxon>Cantharellales</taxon>
        <taxon>Ceratobasidiaceae</taxon>
        <taxon>Rhizoctonia</taxon>
        <taxon>Rhizoctonia solani AG-1</taxon>
    </lineage>
</organism>
<accession>L8X4V4</accession>
<evidence type="ECO:0000313" key="4">
    <source>
        <dbReference type="EMBL" id="ELU44142.1"/>
    </source>
</evidence>
<dbReference type="Pfam" id="PF20153">
    <property type="entry name" value="DUF6535"/>
    <property type="match status" value="1"/>
</dbReference>
<keyword evidence="5" id="KW-1185">Reference proteome</keyword>
<feature type="region of interest" description="Disordered" evidence="1">
    <location>
        <begin position="118"/>
        <end position="150"/>
    </location>
</feature>
<feature type="transmembrane region" description="Helical" evidence="2">
    <location>
        <begin position="312"/>
        <end position="331"/>
    </location>
</feature>
<protein>
    <recommendedName>
        <fullName evidence="3">DUF6535 domain-containing protein</fullName>
    </recommendedName>
</protein>
<proteinExistence type="predicted"/>
<feature type="transmembrane region" description="Helical" evidence="2">
    <location>
        <begin position="402"/>
        <end position="430"/>
    </location>
</feature>
<feature type="transmembrane region" description="Helical" evidence="2">
    <location>
        <begin position="451"/>
        <end position="477"/>
    </location>
</feature>
<dbReference type="OrthoDB" id="3219854at2759"/>
<evidence type="ECO:0000256" key="2">
    <source>
        <dbReference type="SAM" id="Phobius"/>
    </source>
</evidence>
<evidence type="ECO:0000313" key="5">
    <source>
        <dbReference type="Proteomes" id="UP000011668"/>
    </source>
</evidence>
<feature type="domain" description="DUF6535" evidence="3">
    <location>
        <begin position="253"/>
        <end position="396"/>
    </location>
</feature>
<evidence type="ECO:0000256" key="1">
    <source>
        <dbReference type="SAM" id="MobiDB-lite"/>
    </source>
</evidence>
<feature type="transmembrane region" description="Helical" evidence="2">
    <location>
        <begin position="368"/>
        <end position="396"/>
    </location>
</feature>
<dbReference type="Proteomes" id="UP000011668">
    <property type="component" value="Unassembled WGS sequence"/>
</dbReference>
<name>L8X4V4_THACA</name>
<keyword evidence="2" id="KW-1133">Transmembrane helix</keyword>
<dbReference type="EMBL" id="AFRT01000397">
    <property type="protein sequence ID" value="ELU44142.1"/>
    <property type="molecule type" value="Genomic_DNA"/>
</dbReference>
<comment type="caution">
    <text evidence="4">The sequence shown here is derived from an EMBL/GenBank/DDBJ whole genome shotgun (WGS) entry which is preliminary data.</text>
</comment>
<reference evidence="4 5" key="1">
    <citation type="journal article" date="2013" name="Nat. Commun.">
        <title>The evolution and pathogenic mechanisms of the rice sheath blight pathogen.</title>
        <authorList>
            <person name="Zheng A."/>
            <person name="Lin R."/>
            <person name="Xu L."/>
            <person name="Qin P."/>
            <person name="Tang C."/>
            <person name="Ai P."/>
            <person name="Zhang D."/>
            <person name="Liu Y."/>
            <person name="Sun Z."/>
            <person name="Feng H."/>
            <person name="Wang Y."/>
            <person name="Chen Y."/>
            <person name="Liang X."/>
            <person name="Fu R."/>
            <person name="Li Q."/>
            <person name="Zhang J."/>
            <person name="Yu X."/>
            <person name="Xie Z."/>
            <person name="Ding L."/>
            <person name="Guan P."/>
            <person name="Tang J."/>
            <person name="Liang Y."/>
            <person name="Wang S."/>
            <person name="Deng Q."/>
            <person name="Li S."/>
            <person name="Zhu J."/>
            <person name="Wang L."/>
            <person name="Liu H."/>
            <person name="Li P."/>
        </authorList>
    </citation>
    <scope>NUCLEOTIDE SEQUENCE [LARGE SCALE GENOMIC DNA]</scope>
    <source>
        <strain evidence="5">AG-1 IA</strain>
    </source>
</reference>
<dbReference type="InterPro" id="IPR045338">
    <property type="entry name" value="DUF6535"/>
</dbReference>
<keyword evidence="2" id="KW-0812">Transmembrane</keyword>
<dbReference type="HOGENOM" id="CLU_010953_1_0_1"/>
<dbReference type="AlphaFoldDB" id="L8X4V4"/>
<gene>
    <name evidence="4" type="ORF">AG1IA_01824</name>
</gene>